<dbReference type="Proteomes" id="UP000683925">
    <property type="component" value="Unassembled WGS sequence"/>
</dbReference>
<organism evidence="2 3">
    <name type="scientific">Paramecium octaurelia</name>
    <dbReference type="NCBI Taxonomy" id="43137"/>
    <lineage>
        <taxon>Eukaryota</taxon>
        <taxon>Sar</taxon>
        <taxon>Alveolata</taxon>
        <taxon>Ciliophora</taxon>
        <taxon>Intramacronucleata</taxon>
        <taxon>Oligohymenophorea</taxon>
        <taxon>Peniculida</taxon>
        <taxon>Parameciidae</taxon>
        <taxon>Paramecium</taxon>
    </lineage>
</organism>
<feature type="transmembrane region" description="Helical" evidence="1">
    <location>
        <begin position="97"/>
        <end position="117"/>
    </location>
</feature>
<protein>
    <recommendedName>
        <fullName evidence="4">Transmembrane protein</fullName>
    </recommendedName>
</protein>
<keyword evidence="1" id="KW-0812">Transmembrane</keyword>
<reference evidence="2" key="1">
    <citation type="submission" date="2021-01" db="EMBL/GenBank/DDBJ databases">
        <authorList>
            <consortium name="Genoscope - CEA"/>
            <person name="William W."/>
        </authorList>
    </citation>
    <scope>NUCLEOTIDE SEQUENCE</scope>
</reference>
<dbReference type="OrthoDB" id="313140at2759"/>
<accession>A0A8S1YMN8</accession>
<feature type="transmembrane region" description="Helical" evidence="1">
    <location>
        <begin position="225"/>
        <end position="247"/>
    </location>
</feature>
<evidence type="ECO:0000313" key="3">
    <source>
        <dbReference type="Proteomes" id="UP000683925"/>
    </source>
</evidence>
<comment type="caution">
    <text evidence="2">The sequence shown here is derived from an EMBL/GenBank/DDBJ whole genome shotgun (WGS) entry which is preliminary data.</text>
</comment>
<dbReference type="EMBL" id="CAJJDP010000191">
    <property type="protein sequence ID" value="CAD8214721.1"/>
    <property type="molecule type" value="Genomic_DNA"/>
</dbReference>
<name>A0A8S1YMN8_PAROT</name>
<feature type="transmembrane region" description="Helical" evidence="1">
    <location>
        <begin position="165"/>
        <end position="189"/>
    </location>
</feature>
<keyword evidence="1" id="KW-0472">Membrane</keyword>
<sequence length="295" mass="34338">MNTGVRFISEDRNQDLVYCFPLEGEKNPFKKNKTSAQQASVDQKISYSLIKTYFILKVMGLMTLLFGIIYLILMFQGQNSILQKQLFNAQTQKITRGSFFFGFILVMDLIAILIYQINFKEVTANNIEARNPNKISWILFALFSFSFILSGATLGYYFLIRFDNGTSLVISSIFYLFMANLLLVIYLWYKKQEYSFKNYMIFIAFLSCIFWFFLMIYFIDIWGKFLFCGMLVMIFELLIVSSAHLIISAFSFNLTEKDYAITVPLIYCVSFLLILGFIFVIIMFVGKNSEEGDDD</sequence>
<keyword evidence="3" id="KW-1185">Reference proteome</keyword>
<gene>
    <name evidence="2" type="ORF">POCTA_138.1.T1870022</name>
</gene>
<dbReference type="AlphaFoldDB" id="A0A8S1YMN8"/>
<evidence type="ECO:0000256" key="1">
    <source>
        <dbReference type="SAM" id="Phobius"/>
    </source>
</evidence>
<feature type="transmembrane region" description="Helical" evidence="1">
    <location>
        <begin position="137"/>
        <end position="159"/>
    </location>
</feature>
<evidence type="ECO:0008006" key="4">
    <source>
        <dbReference type="Google" id="ProtNLM"/>
    </source>
</evidence>
<feature type="transmembrane region" description="Helical" evidence="1">
    <location>
        <begin position="201"/>
        <end position="219"/>
    </location>
</feature>
<feature type="transmembrane region" description="Helical" evidence="1">
    <location>
        <begin position="259"/>
        <end position="285"/>
    </location>
</feature>
<dbReference type="OMA" id="VYCFPLE"/>
<evidence type="ECO:0000313" key="2">
    <source>
        <dbReference type="EMBL" id="CAD8214721.1"/>
    </source>
</evidence>
<keyword evidence="1" id="KW-1133">Transmembrane helix</keyword>
<proteinExistence type="predicted"/>
<feature type="transmembrane region" description="Helical" evidence="1">
    <location>
        <begin position="54"/>
        <end position="77"/>
    </location>
</feature>